<evidence type="ECO:0000256" key="3">
    <source>
        <dbReference type="ARBA" id="ARBA00006958"/>
    </source>
</evidence>
<accession>A0AAW2K9T5</accession>
<dbReference type="AlphaFoldDB" id="A0AAW2K9T5"/>
<keyword evidence="6" id="KW-0378">Hydrolase</keyword>
<dbReference type="InterPro" id="IPR045249">
    <property type="entry name" value="HARBI1-like"/>
</dbReference>
<reference evidence="9" key="1">
    <citation type="submission" date="2020-06" db="EMBL/GenBank/DDBJ databases">
        <authorList>
            <person name="Li T."/>
            <person name="Hu X."/>
            <person name="Zhang T."/>
            <person name="Song X."/>
            <person name="Zhang H."/>
            <person name="Dai N."/>
            <person name="Sheng W."/>
            <person name="Hou X."/>
            <person name="Wei L."/>
        </authorList>
    </citation>
    <scope>NUCLEOTIDE SEQUENCE</scope>
    <source>
        <strain evidence="9">G02</strain>
        <tissue evidence="9">Leaf</tissue>
    </source>
</reference>
<keyword evidence="4" id="KW-0540">Nuclease</keyword>
<protein>
    <recommendedName>
        <fullName evidence="8">DDE Tnp4 domain-containing protein</fullName>
    </recommendedName>
</protein>
<dbReference type="GO" id="GO:0016787">
    <property type="term" value="F:hydrolase activity"/>
    <property type="evidence" value="ECO:0007669"/>
    <property type="project" value="UniProtKB-KW"/>
</dbReference>
<evidence type="ECO:0000259" key="8">
    <source>
        <dbReference type="Pfam" id="PF13359"/>
    </source>
</evidence>
<dbReference type="GO" id="GO:0046872">
    <property type="term" value="F:metal ion binding"/>
    <property type="evidence" value="ECO:0007669"/>
    <property type="project" value="UniProtKB-KW"/>
</dbReference>
<feature type="domain" description="DDE Tnp4" evidence="8">
    <location>
        <begin position="36"/>
        <end position="93"/>
    </location>
</feature>
<reference evidence="9" key="2">
    <citation type="journal article" date="2024" name="Plant">
        <title>Genomic evolution and insights into agronomic trait innovations of Sesamum species.</title>
        <authorList>
            <person name="Miao H."/>
            <person name="Wang L."/>
            <person name="Qu L."/>
            <person name="Liu H."/>
            <person name="Sun Y."/>
            <person name="Le M."/>
            <person name="Wang Q."/>
            <person name="Wei S."/>
            <person name="Zheng Y."/>
            <person name="Lin W."/>
            <person name="Duan Y."/>
            <person name="Cao H."/>
            <person name="Xiong S."/>
            <person name="Wang X."/>
            <person name="Wei L."/>
            <person name="Li C."/>
            <person name="Ma Q."/>
            <person name="Ju M."/>
            <person name="Zhao R."/>
            <person name="Li G."/>
            <person name="Mu C."/>
            <person name="Tian Q."/>
            <person name="Mei H."/>
            <person name="Zhang T."/>
            <person name="Gao T."/>
            <person name="Zhang H."/>
        </authorList>
    </citation>
    <scope>NUCLEOTIDE SEQUENCE</scope>
    <source>
        <strain evidence="9">G02</strain>
    </source>
</reference>
<dbReference type="EMBL" id="JACGWJ010000029">
    <property type="protein sequence ID" value="KAL0303495.1"/>
    <property type="molecule type" value="Genomic_DNA"/>
</dbReference>
<sequence length="116" mass="13104">MAVLRLHPILLPRPAPVQEGCQDHRWRWFKGCLGALDGTHVDTRVPETDKERYRNRKDQISINVLGVCSTDGKFTYVLSGWKGSAADSRVLRHAITNPHGLKVPIGITYTQLTWVD</sequence>
<evidence type="ECO:0000313" key="9">
    <source>
        <dbReference type="EMBL" id="KAL0303495.1"/>
    </source>
</evidence>
<comment type="subcellular location">
    <subcellularLocation>
        <location evidence="2">Nucleus</location>
    </subcellularLocation>
</comment>
<dbReference type="PANTHER" id="PTHR22930:SF281">
    <property type="entry name" value="NUCLEASE"/>
    <property type="match status" value="1"/>
</dbReference>
<gene>
    <name evidence="9" type="ORF">Sradi_6217600</name>
</gene>
<comment type="cofactor">
    <cofactor evidence="1">
        <name>a divalent metal cation</name>
        <dbReference type="ChEBI" id="CHEBI:60240"/>
    </cofactor>
</comment>
<evidence type="ECO:0000256" key="2">
    <source>
        <dbReference type="ARBA" id="ARBA00004123"/>
    </source>
</evidence>
<keyword evidence="7" id="KW-0539">Nucleus</keyword>
<comment type="caution">
    <text evidence="9">The sequence shown here is derived from an EMBL/GenBank/DDBJ whole genome shotgun (WGS) entry which is preliminary data.</text>
</comment>
<dbReference type="GO" id="GO:0004518">
    <property type="term" value="F:nuclease activity"/>
    <property type="evidence" value="ECO:0007669"/>
    <property type="project" value="UniProtKB-KW"/>
</dbReference>
<organism evidence="9">
    <name type="scientific">Sesamum radiatum</name>
    <name type="common">Black benniseed</name>
    <dbReference type="NCBI Taxonomy" id="300843"/>
    <lineage>
        <taxon>Eukaryota</taxon>
        <taxon>Viridiplantae</taxon>
        <taxon>Streptophyta</taxon>
        <taxon>Embryophyta</taxon>
        <taxon>Tracheophyta</taxon>
        <taxon>Spermatophyta</taxon>
        <taxon>Magnoliopsida</taxon>
        <taxon>eudicotyledons</taxon>
        <taxon>Gunneridae</taxon>
        <taxon>Pentapetalae</taxon>
        <taxon>asterids</taxon>
        <taxon>lamiids</taxon>
        <taxon>Lamiales</taxon>
        <taxon>Pedaliaceae</taxon>
        <taxon>Sesamum</taxon>
    </lineage>
</organism>
<dbReference type="Pfam" id="PF13359">
    <property type="entry name" value="DDE_Tnp_4"/>
    <property type="match status" value="1"/>
</dbReference>
<evidence type="ECO:0000256" key="5">
    <source>
        <dbReference type="ARBA" id="ARBA00022723"/>
    </source>
</evidence>
<evidence type="ECO:0000256" key="6">
    <source>
        <dbReference type="ARBA" id="ARBA00022801"/>
    </source>
</evidence>
<evidence type="ECO:0000256" key="4">
    <source>
        <dbReference type="ARBA" id="ARBA00022722"/>
    </source>
</evidence>
<dbReference type="InterPro" id="IPR027806">
    <property type="entry name" value="HARBI1_dom"/>
</dbReference>
<evidence type="ECO:0000256" key="7">
    <source>
        <dbReference type="ARBA" id="ARBA00023242"/>
    </source>
</evidence>
<proteinExistence type="inferred from homology"/>
<evidence type="ECO:0000256" key="1">
    <source>
        <dbReference type="ARBA" id="ARBA00001968"/>
    </source>
</evidence>
<keyword evidence="5" id="KW-0479">Metal-binding</keyword>
<dbReference type="PANTHER" id="PTHR22930">
    <property type="match status" value="1"/>
</dbReference>
<comment type="similarity">
    <text evidence="3">Belongs to the HARBI1 family.</text>
</comment>
<dbReference type="GO" id="GO:0005634">
    <property type="term" value="C:nucleus"/>
    <property type="evidence" value="ECO:0007669"/>
    <property type="project" value="UniProtKB-SubCell"/>
</dbReference>
<name>A0AAW2K9T5_SESRA</name>